<reference evidence="1" key="2">
    <citation type="submission" date="2025-08" db="UniProtKB">
        <authorList>
            <consortium name="Ensembl"/>
        </authorList>
    </citation>
    <scope>IDENTIFICATION</scope>
</reference>
<dbReference type="InterPro" id="IPR031685">
    <property type="entry name" value="TEX29"/>
</dbReference>
<evidence type="ECO:0000313" key="2">
    <source>
        <dbReference type="Proteomes" id="UP000472272"/>
    </source>
</evidence>
<evidence type="ECO:0000313" key="1">
    <source>
        <dbReference type="Ensembl" id="ENSPMRP00000021271.1"/>
    </source>
</evidence>
<name>A0A670JAJ0_PODMU</name>
<dbReference type="AlphaFoldDB" id="A0A670JAJ0"/>
<keyword evidence="2" id="KW-1185">Reference proteome</keyword>
<reference evidence="1 2" key="1">
    <citation type="journal article" date="2019" name="Proc. Natl. Acad. Sci. U.S.A.">
        <title>Regulatory changes in pterin and carotenoid genes underlie balanced color polymorphisms in the wall lizard.</title>
        <authorList>
            <person name="Andrade P."/>
            <person name="Pinho C."/>
            <person name="Perez I de Lanuza G."/>
            <person name="Afonso S."/>
            <person name="Brejcha J."/>
            <person name="Rubin C.J."/>
            <person name="Wallerman O."/>
            <person name="Pereira P."/>
            <person name="Sabatino S.J."/>
            <person name="Bellati A."/>
            <person name="Pellitteri-Rosa D."/>
            <person name="Bosakova Z."/>
            <person name="Bunikis I."/>
            <person name="Carretero M.A."/>
            <person name="Feiner N."/>
            <person name="Marsik P."/>
            <person name="Pauperio F."/>
            <person name="Salvi D."/>
            <person name="Soler L."/>
            <person name="While G.M."/>
            <person name="Uller T."/>
            <person name="Font E."/>
            <person name="Andersson L."/>
            <person name="Carneiro M."/>
        </authorList>
    </citation>
    <scope>NUCLEOTIDE SEQUENCE</scope>
</reference>
<protein>
    <submittedName>
        <fullName evidence="1">Uncharacterized protein</fullName>
    </submittedName>
</protein>
<dbReference type="PANTHER" id="PTHR37339:SF1">
    <property type="entry name" value="TESTIS-EXPRESSED PROTEIN 29"/>
    <property type="match status" value="1"/>
</dbReference>
<accession>A0A670JAJ0</accession>
<dbReference type="Proteomes" id="UP000472272">
    <property type="component" value="Chromosome 4"/>
</dbReference>
<sequence>QFLTCSGRTGKDPCLRPQRAATTHYGCNSFWAFLFSEVCEFPFYEICRENVSRIECSELGCCYHKETCYKKAVPRK</sequence>
<dbReference type="GeneTree" id="ENSGT00990000208345"/>
<reference evidence="1" key="3">
    <citation type="submission" date="2025-09" db="UniProtKB">
        <authorList>
            <consortium name="Ensembl"/>
        </authorList>
    </citation>
    <scope>IDENTIFICATION</scope>
</reference>
<proteinExistence type="predicted"/>
<dbReference type="PANTHER" id="PTHR37339">
    <property type="entry name" value="TESTIS-EXPRESSED PROTEIN 29"/>
    <property type="match status" value="1"/>
</dbReference>
<organism evidence="1 2">
    <name type="scientific">Podarcis muralis</name>
    <name type="common">Wall lizard</name>
    <name type="synonym">Lacerta muralis</name>
    <dbReference type="NCBI Taxonomy" id="64176"/>
    <lineage>
        <taxon>Eukaryota</taxon>
        <taxon>Metazoa</taxon>
        <taxon>Chordata</taxon>
        <taxon>Craniata</taxon>
        <taxon>Vertebrata</taxon>
        <taxon>Euteleostomi</taxon>
        <taxon>Lepidosauria</taxon>
        <taxon>Squamata</taxon>
        <taxon>Bifurcata</taxon>
        <taxon>Unidentata</taxon>
        <taxon>Episquamata</taxon>
        <taxon>Laterata</taxon>
        <taxon>Lacertibaenia</taxon>
        <taxon>Lacertidae</taxon>
        <taxon>Podarcis</taxon>
    </lineage>
</organism>
<dbReference type="Pfam" id="PF15839">
    <property type="entry name" value="TEX29"/>
    <property type="match status" value="1"/>
</dbReference>
<dbReference type="Ensembl" id="ENSPMRT00000022577.1">
    <property type="protein sequence ID" value="ENSPMRP00000021271.1"/>
    <property type="gene ID" value="ENSPMRG00000013815.1"/>
</dbReference>